<dbReference type="AlphaFoldDB" id="A0A073J0F6"/>
<sequence>MMKSGTAAARIAIVGLGPRSLGALEALVAHLADSGCRVVVDVFEPSDAPGAGPNFHPDESPLCLLNIPFRDIAIRPPAFSRAGSFARWYARHTGNQADPDSFPPRADLGRYLQARLQDLLDISNGTITIVPNKVARIERSDAGWRVHAGDPPRAPYDEVLLTPGQPETAPDDQLAEWQDHARDTQGQLAQAYPAARLAERAQDWAGRTVAIRGLGLSTFDVLRVLTCGQGGRFDAQGYHPSGREPAAIYPFSLNGHPPFPKPATQALDARFDLHPSEVDRFSQAMSQAAVADPDTARAAISAALEPVVTRILTDCGATVPKGAVADWLDAEWTDAGTQEKDLSPMDMLRSGIALAEGACAPTTGYAVGQVWRKAQDALRAGYNPVETPVETAEALVAFDEGLKRYSYGPPLSASRELLALIDAGIVDLDLAVDPDFTLTDSGWTLETGGNTARASVMIDAVLPSPDLSSIVAAPVCTLVENGVLSPLSQGLAARTAADGQVLDEQGHVVPRLCLLGRLALGSVIAVDSLHDCFGKSADRWAKGVCARQEPRR</sequence>
<dbReference type="InterPro" id="IPR036188">
    <property type="entry name" value="FAD/NAD-bd_sf"/>
</dbReference>
<dbReference type="SUPFAM" id="SSF51905">
    <property type="entry name" value="FAD/NAD(P)-binding domain"/>
    <property type="match status" value="1"/>
</dbReference>
<dbReference type="Pfam" id="PF13454">
    <property type="entry name" value="NAD_binding_9"/>
    <property type="match status" value="1"/>
</dbReference>
<dbReference type="Proteomes" id="UP000027746">
    <property type="component" value="Unassembled WGS sequence"/>
</dbReference>
<dbReference type="PANTHER" id="PTHR40254">
    <property type="entry name" value="BLR0577 PROTEIN"/>
    <property type="match status" value="1"/>
</dbReference>
<evidence type="ECO:0000313" key="3">
    <source>
        <dbReference type="Proteomes" id="UP000027746"/>
    </source>
</evidence>
<evidence type="ECO:0000313" key="2">
    <source>
        <dbReference type="EMBL" id="KEJ95350.1"/>
    </source>
</evidence>
<keyword evidence="3" id="KW-1185">Reference proteome</keyword>
<dbReference type="EMBL" id="JAMD01000007">
    <property type="protein sequence ID" value="KEJ95350.1"/>
    <property type="molecule type" value="Genomic_DNA"/>
</dbReference>
<dbReference type="RefSeq" id="WP_037927556.1">
    <property type="nucleotide sequence ID" value="NZ_CP054606.1"/>
</dbReference>
<protein>
    <recommendedName>
        <fullName evidence="1">FAD-dependent urate hydroxylase HpyO/Asp monooxygenase CreE-like FAD/NAD(P)-binding domain-containing protein</fullName>
    </recommendedName>
</protein>
<name>A0A073J0F6_9RHOB</name>
<dbReference type="InterPro" id="IPR038732">
    <property type="entry name" value="HpyO/CreE_NAD-binding"/>
</dbReference>
<organism evidence="2 3">
    <name type="scientific">Pseudosulfitobacter pseudonitzschiae</name>
    <dbReference type="NCBI Taxonomy" id="1402135"/>
    <lineage>
        <taxon>Bacteria</taxon>
        <taxon>Pseudomonadati</taxon>
        <taxon>Pseudomonadota</taxon>
        <taxon>Alphaproteobacteria</taxon>
        <taxon>Rhodobacterales</taxon>
        <taxon>Roseobacteraceae</taxon>
        <taxon>Pseudosulfitobacter</taxon>
    </lineage>
</organism>
<reference evidence="2 3" key="1">
    <citation type="submission" date="2014-01" db="EMBL/GenBank/DDBJ databases">
        <title>Sulfitobacter sp. H3 (MCCC 1A00686) Genome Sequencing.</title>
        <authorList>
            <person name="Lai Q."/>
            <person name="Hong Z."/>
        </authorList>
    </citation>
    <scope>NUCLEOTIDE SEQUENCE [LARGE SCALE GENOMIC DNA]</scope>
    <source>
        <strain evidence="2 3">H3</strain>
    </source>
</reference>
<proteinExistence type="predicted"/>
<evidence type="ECO:0000259" key="1">
    <source>
        <dbReference type="Pfam" id="PF13454"/>
    </source>
</evidence>
<feature type="domain" description="FAD-dependent urate hydroxylase HpyO/Asp monooxygenase CreE-like FAD/NAD(P)-binding" evidence="1">
    <location>
        <begin position="12"/>
        <end position="165"/>
    </location>
</feature>
<gene>
    <name evidence="2" type="ORF">SUH3_22755</name>
</gene>
<accession>A0A073J0F6</accession>
<dbReference type="InterPro" id="IPR052189">
    <property type="entry name" value="L-asp_N-monooxygenase_NS-form"/>
</dbReference>
<comment type="caution">
    <text evidence="2">The sequence shown here is derived from an EMBL/GenBank/DDBJ whole genome shotgun (WGS) entry which is preliminary data.</text>
</comment>
<dbReference type="GeneID" id="68872540"/>
<dbReference type="OrthoDB" id="6309046at2"/>
<dbReference type="PANTHER" id="PTHR40254:SF1">
    <property type="entry name" value="BLR0577 PROTEIN"/>
    <property type="match status" value="1"/>
</dbReference>